<evidence type="ECO:0000259" key="6">
    <source>
        <dbReference type="PROSITE" id="PS51332"/>
    </source>
</evidence>
<dbReference type="Gene3D" id="3.40.50.280">
    <property type="entry name" value="Cobalamin-binding domain"/>
    <property type="match status" value="1"/>
</dbReference>
<dbReference type="EMBL" id="GU567988">
    <property type="protein sequence ID" value="ADI22507.1"/>
    <property type="molecule type" value="Genomic_DNA"/>
</dbReference>
<keyword evidence="3" id="KW-0479">Metal-binding</keyword>
<evidence type="ECO:0000259" key="7">
    <source>
        <dbReference type="PROSITE" id="PS51918"/>
    </source>
</evidence>
<sequence length="492" mass="56644">MKILTLNPPFFKNYSRQSRSPCVAKSGTIYYSYYLAYATGALEQNGFDVTLYDSIAFDSDREQTLNDIREINPDLIITDSSTPSIINDVNFAMEIKKKLPNCHINMVGTFPSKAGYEEIQAINPDPIDSICRGEYEITAVKLANALKKQNSLSSVDGLSYKENGNIIKNTNAILPTTDTLDSLPFVTSVYKKHFGKKGINKHFYASITWPYVHILTARGCPYSCSFCNIPSIASYRTRSIENVVNEFKYIQEELPYVNEIFIEDDTFPVNKNRTLELCERLIDEKVKIRWSCNARVDTNPDVLGTMRKAGARLLCVGFESPNKSALDGVIKKTNKNKQEEFMNSCNKHDLKVNGCFIIGLPGDNDIKIDQTIDFAKKLMPNTAQFYPHMLYPGTGSFKWAEENGYLRTKDWSKWLTKDGMHNTPLELPDLPPERLLMWTNLARRRFYFNYKYIFKMLVQAIRYPKEGIRMFISGKTFFKHLFRYLFRLKERS</sequence>
<dbReference type="Pfam" id="PF04055">
    <property type="entry name" value="Radical_SAM"/>
    <property type="match status" value="1"/>
</dbReference>
<dbReference type="GO" id="GO:0031419">
    <property type="term" value="F:cobalamin binding"/>
    <property type="evidence" value="ECO:0007669"/>
    <property type="project" value="InterPro"/>
</dbReference>
<dbReference type="InterPro" id="IPR007197">
    <property type="entry name" value="rSAM"/>
</dbReference>
<dbReference type="SFLD" id="SFLDG01082">
    <property type="entry name" value="B12-binding_domain_containing"/>
    <property type="match status" value="1"/>
</dbReference>
<dbReference type="SFLD" id="SFLDG01123">
    <property type="entry name" value="methyltransferase_(Class_B)"/>
    <property type="match status" value="1"/>
</dbReference>
<keyword evidence="5" id="KW-0411">Iron-sulfur</keyword>
<keyword evidence="4" id="KW-0408">Iron</keyword>
<dbReference type="InterPro" id="IPR006158">
    <property type="entry name" value="Cobalamin-bd"/>
</dbReference>
<proteinExistence type="predicted"/>
<dbReference type="InterPro" id="IPR006638">
    <property type="entry name" value="Elp3/MiaA/NifB-like_rSAM"/>
</dbReference>
<evidence type="ECO:0000256" key="3">
    <source>
        <dbReference type="ARBA" id="ARBA00022723"/>
    </source>
</evidence>
<comment type="cofactor">
    <cofactor evidence="1">
        <name>[4Fe-4S] cluster</name>
        <dbReference type="ChEBI" id="CHEBI:49883"/>
    </cofactor>
</comment>
<dbReference type="GO" id="GO:0051539">
    <property type="term" value="F:4 iron, 4 sulfur cluster binding"/>
    <property type="evidence" value="ECO:0007669"/>
    <property type="project" value="UniProtKB-KW"/>
</dbReference>
<accession>E7C4Y3</accession>
<dbReference type="InterPro" id="IPR034466">
    <property type="entry name" value="Methyltransferase_Class_B"/>
</dbReference>
<dbReference type="PROSITE" id="PS51918">
    <property type="entry name" value="RADICAL_SAM"/>
    <property type="match status" value="1"/>
</dbReference>
<protein>
    <submittedName>
        <fullName evidence="8">Fe-S oxidoreductase</fullName>
    </submittedName>
</protein>
<evidence type="ECO:0000256" key="5">
    <source>
        <dbReference type="ARBA" id="ARBA00023014"/>
    </source>
</evidence>
<dbReference type="InterPro" id="IPR051198">
    <property type="entry name" value="BchE-like"/>
</dbReference>
<dbReference type="PANTHER" id="PTHR43409:SF16">
    <property type="entry name" value="SLR0320 PROTEIN"/>
    <property type="match status" value="1"/>
</dbReference>
<dbReference type="GO" id="GO:0046872">
    <property type="term" value="F:metal ion binding"/>
    <property type="evidence" value="ECO:0007669"/>
    <property type="project" value="UniProtKB-KW"/>
</dbReference>
<dbReference type="PROSITE" id="PS51332">
    <property type="entry name" value="B12_BINDING"/>
    <property type="match status" value="1"/>
</dbReference>
<dbReference type="SFLD" id="SFLDS00029">
    <property type="entry name" value="Radical_SAM"/>
    <property type="match status" value="1"/>
</dbReference>
<dbReference type="PANTHER" id="PTHR43409">
    <property type="entry name" value="ANAEROBIC MAGNESIUM-PROTOPORPHYRIN IX MONOMETHYL ESTER CYCLASE-RELATED"/>
    <property type="match status" value="1"/>
</dbReference>
<dbReference type="Gene3D" id="3.80.30.20">
    <property type="entry name" value="tm_1862 like domain"/>
    <property type="match status" value="1"/>
</dbReference>
<keyword evidence="2" id="KW-0949">S-adenosyl-L-methionine</keyword>
<name>E7C4Y3_9BACT</name>
<evidence type="ECO:0000256" key="1">
    <source>
        <dbReference type="ARBA" id="ARBA00001966"/>
    </source>
</evidence>
<feature type="domain" description="Radical SAM core" evidence="7">
    <location>
        <begin position="206"/>
        <end position="418"/>
    </location>
</feature>
<evidence type="ECO:0000313" key="8">
    <source>
        <dbReference type="EMBL" id="ADI22507.1"/>
    </source>
</evidence>
<reference evidence="8" key="1">
    <citation type="submission" date="2010-01" db="EMBL/GenBank/DDBJ databases">
        <title>Genome fragments of uncultured bacteria from the North Pacific subtropical Gyre.</title>
        <authorList>
            <person name="Pham V.D."/>
            <person name="Delong E.F."/>
        </authorList>
    </citation>
    <scope>NUCLEOTIDE SEQUENCE</scope>
</reference>
<dbReference type="SUPFAM" id="SSF102114">
    <property type="entry name" value="Radical SAM enzymes"/>
    <property type="match status" value="1"/>
</dbReference>
<organism evidence="8">
    <name type="scientific">uncultured verrucomicrobium HF0500_08N17</name>
    <dbReference type="NCBI Taxonomy" id="723597"/>
    <lineage>
        <taxon>Bacteria</taxon>
        <taxon>Pseudomonadati</taxon>
        <taxon>Verrucomicrobiota</taxon>
        <taxon>environmental samples</taxon>
    </lineage>
</organism>
<evidence type="ECO:0000256" key="4">
    <source>
        <dbReference type="ARBA" id="ARBA00023004"/>
    </source>
</evidence>
<dbReference type="AlphaFoldDB" id="E7C4Y3"/>
<evidence type="ECO:0000256" key="2">
    <source>
        <dbReference type="ARBA" id="ARBA00022691"/>
    </source>
</evidence>
<dbReference type="CDD" id="cd01335">
    <property type="entry name" value="Radical_SAM"/>
    <property type="match status" value="1"/>
</dbReference>
<dbReference type="SMART" id="SM00729">
    <property type="entry name" value="Elp3"/>
    <property type="match status" value="1"/>
</dbReference>
<dbReference type="InterPro" id="IPR058240">
    <property type="entry name" value="rSAM_sf"/>
</dbReference>
<dbReference type="GO" id="GO:0003824">
    <property type="term" value="F:catalytic activity"/>
    <property type="evidence" value="ECO:0007669"/>
    <property type="project" value="InterPro"/>
</dbReference>
<dbReference type="InterPro" id="IPR023404">
    <property type="entry name" value="rSAM_horseshoe"/>
</dbReference>
<dbReference type="GO" id="GO:0005829">
    <property type="term" value="C:cytosol"/>
    <property type="evidence" value="ECO:0007669"/>
    <property type="project" value="TreeGrafter"/>
</dbReference>
<feature type="domain" description="B12-binding" evidence="6">
    <location>
        <begin position="18"/>
        <end position="153"/>
    </location>
</feature>